<dbReference type="Gene3D" id="3.40.50.300">
    <property type="entry name" value="P-loop containing nucleotide triphosphate hydrolases"/>
    <property type="match status" value="1"/>
</dbReference>
<dbReference type="CDD" id="cd01856">
    <property type="entry name" value="YlqF"/>
    <property type="match status" value="1"/>
</dbReference>
<reference evidence="7 8" key="1">
    <citation type="submission" date="2018-10" db="EMBL/GenBank/DDBJ databases">
        <authorList>
            <person name="Zhang X."/>
        </authorList>
    </citation>
    <scope>NUCLEOTIDE SEQUENCE [LARGE SCALE GENOMIC DNA]</scope>
    <source>
        <strain evidence="7 8">SK-G1</strain>
    </source>
</reference>
<feature type="domain" description="CP-type G" evidence="6">
    <location>
        <begin position="13"/>
        <end position="170"/>
    </location>
</feature>
<dbReference type="SUPFAM" id="SSF52540">
    <property type="entry name" value="P-loop containing nucleoside triphosphate hydrolases"/>
    <property type="match status" value="1"/>
</dbReference>
<keyword evidence="8" id="KW-1185">Reference proteome</keyword>
<dbReference type="Gene3D" id="1.10.1580.10">
    <property type="match status" value="1"/>
</dbReference>
<evidence type="ECO:0000259" key="6">
    <source>
        <dbReference type="PROSITE" id="PS51721"/>
    </source>
</evidence>
<dbReference type="GO" id="GO:0005737">
    <property type="term" value="C:cytoplasm"/>
    <property type="evidence" value="ECO:0007669"/>
    <property type="project" value="UniProtKB-SubCell"/>
</dbReference>
<evidence type="ECO:0000313" key="7">
    <source>
        <dbReference type="EMBL" id="AYO30444.1"/>
    </source>
</evidence>
<keyword evidence="3 4" id="KW-0342">GTP-binding</keyword>
<evidence type="ECO:0000256" key="5">
    <source>
        <dbReference type="PIRSR" id="PIRSR006230-1"/>
    </source>
</evidence>
<evidence type="ECO:0000313" key="8">
    <source>
        <dbReference type="Proteomes" id="UP000280960"/>
    </source>
</evidence>
<dbReference type="KEGG" id="bacg:D2962_07220"/>
<gene>
    <name evidence="7" type="primary">ylqF</name>
    <name evidence="7" type="ORF">D2962_07220</name>
</gene>
<proteinExistence type="inferred from homology"/>
<keyword evidence="4" id="KW-0963">Cytoplasm</keyword>
<comment type="function">
    <text evidence="4">Required for a late step of 50S ribosomal subunit assembly. Has GTPase activity.</text>
</comment>
<evidence type="ECO:0000256" key="1">
    <source>
        <dbReference type="ARBA" id="ARBA00014898"/>
    </source>
</evidence>
<comment type="similarity">
    <text evidence="4">Belongs to the TRAFAC class YlqF/YawG GTPase family. MTG1 subfamily.</text>
</comment>
<dbReference type="InterPro" id="IPR027417">
    <property type="entry name" value="P-loop_NTPase"/>
</dbReference>
<dbReference type="PRINTS" id="PR00326">
    <property type="entry name" value="GTP1OBG"/>
</dbReference>
<organism evidence="7 8">
    <name type="scientific">Biomaibacter acetigenes</name>
    <dbReference type="NCBI Taxonomy" id="2316383"/>
    <lineage>
        <taxon>Bacteria</taxon>
        <taxon>Bacillati</taxon>
        <taxon>Bacillota</taxon>
        <taxon>Clostridia</taxon>
        <taxon>Thermosediminibacterales</taxon>
        <taxon>Tepidanaerobacteraceae</taxon>
        <taxon>Biomaibacter</taxon>
    </lineage>
</organism>
<dbReference type="RefSeq" id="WP_122014597.1">
    <property type="nucleotide sequence ID" value="NZ_CP033169.1"/>
</dbReference>
<dbReference type="GO" id="GO:0006412">
    <property type="term" value="P:translation"/>
    <property type="evidence" value="ECO:0007669"/>
    <property type="project" value="TreeGrafter"/>
</dbReference>
<feature type="binding site" evidence="5">
    <location>
        <begin position="86"/>
        <end position="87"/>
    </location>
    <ligand>
        <name>GTP</name>
        <dbReference type="ChEBI" id="CHEBI:37565"/>
    </ligand>
</feature>
<dbReference type="AlphaFoldDB" id="A0A3G2R4K2"/>
<evidence type="ECO:0000256" key="3">
    <source>
        <dbReference type="ARBA" id="ARBA00023134"/>
    </source>
</evidence>
<protein>
    <recommendedName>
        <fullName evidence="1 4">Ribosome biogenesis GTPase A</fullName>
    </recommendedName>
</protein>
<dbReference type="PANTHER" id="PTHR45782:SF4">
    <property type="entry name" value="MITOCHONDRIAL RIBOSOME-ASSOCIATED GTPASE 1"/>
    <property type="match status" value="1"/>
</dbReference>
<dbReference type="InterPro" id="IPR016478">
    <property type="entry name" value="GTPase_MTG1"/>
</dbReference>
<dbReference type="NCBIfam" id="TIGR03596">
    <property type="entry name" value="GTPase_YlqF"/>
    <property type="match status" value="1"/>
</dbReference>
<dbReference type="InterPro" id="IPR006073">
    <property type="entry name" value="GTP-bd"/>
</dbReference>
<evidence type="ECO:0000256" key="4">
    <source>
        <dbReference type="PIRNR" id="PIRNR006230"/>
    </source>
</evidence>
<dbReference type="PIRSF" id="PIRSF006230">
    <property type="entry name" value="MG442"/>
    <property type="match status" value="1"/>
</dbReference>
<dbReference type="EMBL" id="CP033169">
    <property type="protein sequence ID" value="AYO30444.1"/>
    <property type="molecule type" value="Genomic_DNA"/>
</dbReference>
<feature type="binding site" evidence="5">
    <location>
        <position position="166"/>
    </location>
    <ligand>
        <name>GTP</name>
        <dbReference type="ChEBI" id="CHEBI:37565"/>
    </ligand>
</feature>
<feature type="binding site" evidence="5">
    <location>
        <begin position="58"/>
        <end position="61"/>
    </location>
    <ligand>
        <name>GTP</name>
        <dbReference type="ChEBI" id="CHEBI:37565"/>
    </ligand>
</feature>
<name>A0A3G2R4K2_9FIRM</name>
<dbReference type="GO" id="GO:0005525">
    <property type="term" value="F:GTP binding"/>
    <property type="evidence" value="ECO:0007669"/>
    <property type="project" value="UniProtKB-KW"/>
</dbReference>
<comment type="subcellular location">
    <subcellularLocation>
        <location evidence="4">Cytoplasm</location>
    </subcellularLocation>
</comment>
<dbReference type="Pfam" id="PF01926">
    <property type="entry name" value="MMR_HSR1"/>
    <property type="match status" value="1"/>
</dbReference>
<dbReference type="InterPro" id="IPR023179">
    <property type="entry name" value="GTP-bd_ortho_bundle_sf"/>
</dbReference>
<dbReference type="Proteomes" id="UP000280960">
    <property type="component" value="Chromosome"/>
</dbReference>
<accession>A0A3G2R4K2</accession>
<dbReference type="InterPro" id="IPR030378">
    <property type="entry name" value="G_CP_dom"/>
</dbReference>
<feature type="binding site" evidence="5">
    <location>
        <begin position="122"/>
        <end position="127"/>
    </location>
    <ligand>
        <name>GTP</name>
        <dbReference type="ChEBI" id="CHEBI:37565"/>
    </ligand>
</feature>
<dbReference type="GO" id="GO:0003924">
    <property type="term" value="F:GTPase activity"/>
    <property type="evidence" value="ECO:0007669"/>
    <property type="project" value="TreeGrafter"/>
</dbReference>
<evidence type="ECO:0000256" key="2">
    <source>
        <dbReference type="ARBA" id="ARBA00022741"/>
    </source>
</evidence>
<sequence length="285" mass="32287">MEIQWYPGHMAKARKIIKQNIRLVDAVIELVDARAPLASHLPDLDELSGGAQKIVVLNKADLADERVTGMWIKKFREMQLEALDVNSMDRHSVKRLINLITTIYCKKPGCRPTRCMIIGIPNVGKSSIINQMAGRKGARTGDIPGVTKGKMWLKVNKELELLDTPGILWPKFEDKAIGIKLAILGSIKEELINIEELSYIFLEFLSKEYPHSLRERYKIDVGKSPREMLNDIAFKRGFLMAGGVPDMERSAKTLLMEYRQGKLGRISLENPDEQGGFWQNISNQE</sequence>
<dbReference type="PANTHER" id="PTHR45782">
    <property type="entry name" value="MITOCHONDRIAL RIBOSOME-ASSOCIATED GTPASE 1"/>
    <property type="match status" value="1"/>
</dbReference>
<dbReference type="PROSITE" id="PS51721">
    <property type="entry name" value="G_CP"/>
    <property type="match status" value="1"/>
</dbReference>
<dbReference type="InterPro" id="IPR019991">
    <property type="entry name" value="GTP-bd_ribosome_bgen"/>
</dbReference>
<keyword evidence="2 4" id="KW-0547">Nucleotide-binding</keyword>